<comment type="caution">
    <text evidence="1">The sequence shown here is derived from an EMBL/GenBank/DDBJ whole genome shotgun (WGS) entry which is preliminary data.</text>
</comment>
<reference evidence="2" key="1">
    <citation type="journal article" date="2017" name="Plant J.">
        <title>The pomegranate (Punica granatum L.) genome and the genomics of punicalagin biosynthesis.</title>
        <authorList>
            <person name="Qin G."/>
            <person name="Xu C."/>
            <person name="Ming R."/>
            <person name="Tang H."/>
            <person name="Guyot R."/>
            <person name="Kramer E.M."/>
            <person name="Hu Y."/>
            <person name="Yi X."/>
            <person name="Qi Y."/>
            <person name="Xu X."/>
            <person name="Gao Z."/>
            <person name="Pan H."/>
            <person name="Jian J."/>
            <person name="Tian Y."/>
            <person name="Yue Z."/>
            <person name="Xu Y."/>
        </authorList>
    </citation>
    <scope>NUCLEOTIDE SEQUENCE [LARGE SCALE GENOMIC DNA]</scope>
    <source>
        <strain evidence="2">cv. Dabenzi</strain>
    </source>
</reference>
<accession>A0A218WQQ9</accession>
<proteinExistence type="predicted"/>
<evidence type="ECO:0000313" key="2">
    <source>
        <dbReference type="Proteomes" id="UP000197138"/>
    </source>
</evidence>
<sequence length="75" mass="7897">MESEGKSGIDYFLSEILNFVEFFALEKPMKALGGGQVCQICSDSVGTAVDGSSSPSRGGVQTSCLDLIRCSSINQ</sequence>
<gene>
    <name evidence="1" type="ORF">CDL15_Pgr017271</name>
</gene>
<dbReference type="EMBL" id="MTKT01003402">
    <property type="protein sequence ID" value="OWM75145.1"/>
    <property type="molecule type" value="Genomic_DNA"/>
</dbReference>
<name>A0A218WQQ9_PUNGR</name>
<organism evidence="1 2">
    <name type="scientific">Punica granatum</name>
    <name type="common">Pomegranate</name>
    <dbReference type="NCBI Taxonomy" id="22663"/>
    <lineage>
        <taxon>Eukaryota</taxon>
        <taxon>Viridiplantae</taxon>
        <taxon>Streptophyta</taxon>
        <taxon>Embryophyta</taxon>
        <taxon>Tracheophyta</taxon>
        <taxon>Spermatophyta</taxon>
        <taxon>Magnoliopsida</taxon>
        <taxon>eudicotyledons</taxon>
        <taxon>Gunneridae</taxon>
        <taxon>Pentapetalae</taxon>
        <taxon>rosids</taxon>
        <taxon>malvids</taxon>
        <taxon>Myrtales</taxon>
        <taxon>Lythraceae</taxon>
        <taxon>Punica</taxon>
    </lineage>
</organism>
<protein>
    <submittedName>
        <fullName evidence="1">Uncharacterized protein</fullName>
    </submittedName>
</protein>
<evidence type="ECO:0000313" key="1">
    <source>
        <dbReference type="EMBL" id="OWM75145.1"/>
    </source>
</evidence>
<dbReference type="AlphaFoldDB" id="A0A218WQQ9"/>
<dbReference type="Proteomes" id="UP000197138">
    <property type="component" value="Unassembled WGS sequence"/>
</dbReference>